<name>A0A0R3W2Q7_TAEAS</name>
<feature type="compositionally biased region" description="Basic and acidic residues" evidence="5">
    <location>
        <begin position="71"/>
        <end position="81"/>
    </location>
</feature>
<feature type="DNA-binding region" description="Homeobox" evidence="4">
    <location>
        <begin position="211"/>
        <end position="273"/>
    </location>
</feature>
<dbReference type="EMBL" id="UYRS01018330">
    <property type="protein sequence ID" value="VDK32927.1"/>
    <property type="molecule type" value="Genomic_DNA"/>
</dbReference>
<dbReference type="Pfam" id="PF05920">
    <property type="entry name" value="Homeobox_KN"/>
    <property type="match status" value="1"/>
</dbReference>
<reference evidence="9" key="1">
    <citation type="submission" date="2017-02" db="UniProtKB">
        <authorList>
            <consortium name="WormBaseParasite"/>
        </authorList>
    </citation>
    <scope>IDENTIFICATION</scope>
</reference>
<evidence type="ECO:0000313" key="8">
    <source>
        <dbReference type="Proteomes" id="UP000282613"/>
    </source>
</evidence>
<dbReference type="SMART" id="SM00389">
    <property type="entry name" value="HOX"/>
    <property type="match status" value="1"/>
</dbReference>
<evidence type="ECO:0000313" key="7">
    <source>
        <dbReference type="EMBL" id="VDK32927.1"/>
    </source>
</evidence>
<evidence type="ECO:0000256" key="2">
    <source>
        <dbReference type="ARBA" id="ARBA00023155"/>
    </source>
</evidence>
<evidence type="ECO:0000256" key="4">
    <source>
        <dbReference type="PROSITE-ProRule" id="PRU00108"/>
    </source>
</evidence>
<dbReference type="WBParaSite" id="TASK_0000413401-mRNA-1">
    <property type="protein sequence ID" value="TASK_0000413401-mRNA-1"/>
    <property type="gene ID" value="TASK_0000413401"/>
</dbReference>
<feature type="region of interest" description="Disordered" evidence="5">
    <location>
        <begin position="71"/>
        <end position="91"/>
    </location>
</feature>
<protein>
    <submittedName>
        <fullName evidence="9">Homeobox domain-containing protein</fullName>
    </submittedName>
</protein>
<dbReference type="GO" id="GO:0003677">
    <property type="term" value="F:DNA binding"/>
    <property type="evidence" value="ECO:0007669"/>
    <property type="project" value="UniProtKB-UniRule"/>
</dbReference>
<dbReference type="Gene3D" id="1.10.10.60">
    <property type="entry name" value="Homeodomain-like"/>
    <property type="match status" value="1"/>
</dbReference>
<gene>
    <name evidence="7" type="ORF">TASK_LOCUS4135</name>
</gene>
<dbReference type="OrthoDB" id="4187154at2759"/>
<evidence type="ECO:0000256" key="1">
    <source>
        <dbReference type="ARBA" id="ARBA00023125"/>
    </source>
</evidence>
<keyword evidence="3 4" id="KW-0539">Nucleus</keyword>
<sequence length="319" mass="36108">LNDGTFKCDPEDSGLVDYNPQYSQSIYDTALAPSMPLTPLLPLPSTHPPMSEYLPSTFMSTDTSSYLQVRSDESFSDKHPTGSDYLGDTSLEDQMLPSLSEQSYDYGMPYISTTHSLHSTAYAMEPVEEGHSVETENQGFKPFVQDSRPAIYTYRSLVQSTPQQDNTGPEECYKFANPVYMSQEFAGMEYSDNRAKSCEELQTSGESHKGRAAPNSQLNPNAVAIMDEWYRAHLDRPYPNKEEKLQMAMAGDITETQVGSWFANRRNRSNNTRPKQNMKRLRVAIWALCCEYQKMCNGLVNATEMQAKILSLIERHTKF</sequence>
<evidence type="ECO:0000256" key="3">
    <source>
        <dbReference type="ARBA" id="ARBA00023242"/>
    </source>
</evidence>
<dbReference type="InterPro" id="IPR009057">
    <property type="entry name" value="Homeodomain-like_sf"/>
</dbReference>
<organism evidence="9">
    <name type="scientific">Taenia asiatica</name>
    <name type="common">Asian tapeworm</name>
    <dbReference type="NCBI Taxonomy" id="60517"/>
    <lineage>
        <taxon>Eukaryota</taxon>
        <taxon>Metazoa</taxon>
        <taxon>Spiralia</taxon>
        <taxon>Lophotrochozoa</taxon>
        <taxon>Platyhelminthes</taxon>
        <taxon>Cestoda</taxon>
        <taxon>Eucestoda</taxon>
        <taxon>Cyclophyllidea</taxon>
        <taxon>Taeniidae</taxon>
        <taxon>Taenia</taxon>
    </lineage>
</organism>
<dbReference type="AlphaFoldDB" id="A0A0R3W2Q7"/>
<dbReference type="SUPFAM" id="SSF46689">
    <property type="entry name" value="Homeodomain-like"/>
    <property type="match status" value="1"/>
</dbReference>
<accession>A0A0R3W2Q7</accession>
<evidence type="ECO:0000256" key="5">
    <source>
        <dbReference type="SAM" id="MobiDB-lite"/>
    </source>
</evidence>
<evidence type="ECO:0000313" key="9">
    <source>
        <dbReference type="WBParaSite" id="TASK_0000413401-mRNA-1"/>
    </source>
</evidence>
<comment type="subcellular location">
    <subcellularLocation>
        <location evidence="4">Nucleus</location>
    </subcellularLocation>
</comment>
<dbReference type="Proteomes" id="UP000282613">
    <property type="component" value="Unassembled WGS sequence"/>
</dbReference>
<dbReference type="PROSITE" id="PS50071">
    <property type="entry name" value="HOMEOBOX_2"/>
    <property type="match status" value="1"/>
</dbReference>
<keyword evidence="2 4" id="KW-0371">Homeobox</keyword>
<dbReference type="InterPro" id="IPR001356">
    <property type="entry name" value="HD"/>
</dbReference>
<feature type="domain" description="Homeobox" evidence="6">
    <location>
        <begin position="209"/>
        <end position="272"/>
    </location>
</feature>
<dbReference type="InterPro" id="IPR050224">
    <property type="entry name" value="TALE_homeobox"/>
</dbReference>
<dbReference type="STRING" id="60517.A0A0R3W2Q7"/>
<dbReference type="InterPro" id="IPR008422">
    <property type="entry name" value="KN_HD"/>
</dbReference>
<dbReference type="PANTHER" id="PTHR11850">
    <property type="entry name" value="HOMEOBOX PROTEIN TRANSCRIPTION FACTORS"/>
    <property type="match status" value="1"/>
</dbReference>
<proteinExistence type="predicted"/>
<evidence type="ECO:0000259" key="6">
    <source>
        <dbReference type="PROSITE" id="PS50071"/>
    </source>
</evidence>
<keyword evidence="1 4" id="KW-0238">DNA-binding</keyword>
<keyword evidence="8" id="KW-1185">Reference proteome</keyword>
<reference evidence="7 8" key="2">
    <citation type="submission" date="2018-11" db="EMBL/GenBank/DDBJ databases">
        <authorList>
            <consortium name="Pathogen Informatics"/>
        </authorList>
    </citation>
    <scope>NUCLEOTIDE SEQUENCE [LARGE SCALE GENOMIC DNA]</scope>
</reference>
<dbReference type="CDD" id="cd00086">
    <property type="entry name" value="homeodomain"/>
    <property type="match status" value="1"/>
</dbReference>
<dbReference type="GO" id="GO:0006355">
    <property type="term" value="P:regulation of DNA-templated transcription"/>
    <property type="evidence" value="ECO:0007669"/>
    <property type="project" value="InterPro"/>
</dbReference>
<dbReference type="GO" id="GO:0005634">
    <property type="term" value="C:nucleus"/>
    <property type="evidence" value="ECO:0007669"/>
    <property type="project" value="UniProtKB-SubCell"/>
</dbReference>